<gene>
    <name evidence="1" type="ORF">OMM_08302</name>
</gene>
<proteinExistence type="predicted"/>
<comment type="caution">
    <text evidence="1">The sequence shown here is derived from an EMBL/GenBank/DDBJ whole genome shotgun (WGS) entry which is preliminary data.</text>
</comment>
<evidence type="ECO:0000313" key="1">
    <source>
        <dbReference type="EMBL" id="ETR71159.1"/>
    </source>
</evidence>
<sequence>MKSPKKIEVGEQDVLKALLETTIGVENILSLGTRLDEGEIRLKNILRDVDEGDAYLDESTQVENFMKAIKDIQRIHNENKRFREILFGPPMEREERRRIRRCINRRNKKYSGASKNGALKVRSLTALKNKLFSKSTGLTRKIKY</sequence>
<dbReference type="EMBL" id="ATBP01000312">
    <property type="protein sequence ID" value="ETR71159.1"/>
    <property type="molecule type" value="Genomic_DNA"/>
</dbReference>
<dbReference type="InterPro" id="IPR013325">
    <property type="entry name" value="RNA_pol_sigma_r2"/>
</dbReference>
<dbReference type="SUPFAM" id="SSF88946">
    <property type="entry name" value="Sigma2 domain of RNA polymerase sigma factors"/>
    <property type="match status" value="1"/>
</dbReference>
<accession>A0A1V1P8C3</accession>
<name>A0A1V1P8C3_9BACT</name>
<dbReference type="Proteomes" id="UP000189670">
    <property type="component" value="Unassembled WGS sequence"/>
</dbReference>
<dbReference type="GO" id="GO:0003700">
    <property type="term" value="F:DNA-binding transcription factor activity"/>
    <property type="evidence" value="ECO:0007669"/>
    <property type="project" value="InterPro"/>
</dbReference>
<evidence type="ECO:0000313" key="2">
    <source>
        <dbReference type="Proteomes" id="UP000189670"/>
    </source>
</evidence>
<dbReference type="GO" id="GO:0006352">
    <property type="term" value="P:DNA-templated transcription initiation"/>
    <property type="evidence" value="ECO:0007669"/>
    <property type="project" value="InterPro"/>
</dbReference>
<reference evidence="2" key="1">
    <citation type="submission" date="2012-11" db="EMBL/GenBank/DDBJ databases">
        <authorList>
            <person name="Lucero-Rivera Y.E."/>
            <person name="Tovar-Ramirez D."/>
        </authorList>
    </citation>
    <scope>NUCLEOTIDE SEQUENCE [LARGE SCALE GENOMIC DNA]</scope>
    <source>
        <strain evidence="2">Araruama</strain>
    </source>
</reference>
<protein>
    <submittedName>
        <fullName evidence="1">RNA polymerase primary sigma factor</fullName>
    </submittedName>
</protein>
<organism evidence="1 2">
    <name type="scientific">Candidatus Magnetoglobus multicellularis str. Araruama</name>
    <dbReference type="NCBI Taxonomy" id="890399"/>
    <lineage>
        <taxon>Bacteria</taxon>
        <taxon>Pseudomonadati</taxon>
        <taxon>Thermodesulfobacteriota</taxon>
        <taxon>Desulfobacteria</taxon>
        <taxon>Desulfobacterales</taxon>
        <taxon>Desulfobacteraceae</taxon>
        <taxon>Candidatus Magnetoglobus</taxon>
    </lineage>
</organism>
<dbReference type="Gene3D" id="1.10.601.10">
    <property type="entry name" value="RNA Polymerase Primary Sigma Factor"/>
    <property type="match status" value="1"/>
</dbReference>
<dbReference type="AlphaFoldDB" id="A0A1V1P8C3"/>